<evidence type="ECO:0000256" key="1">
    <source>
        <dbReference type="ARBA" id="ARBA00009477"/>
    </source>
</evidence>
<protein>
    <submittedName>
        <fullName evidence="3">Efflux transporter periplasmic adaptor subunit</fullName>
    </submittedName>
</protein>
<dbReference type="GO" id="GO:1990281">
    <property type="term" value="C:efflux pump complex"/>
    <property type="evidence" value="ECO:0007669"/>
    <property type="project" value="TreeGrafter"/>
</dbReference>
<dbReference type="SUPFAM" id="SSF111369">
    <property type="entry name" value="HlyD-like secretion proteins"/>
    <property type="match status" value="1"/>
</dbReference>
<dbReference type="InterPro" id="IPR006143">
    <property type="entry name" value="RND_pump_MFP"/>
</dbReference>
<evidence type="ECO:0000313" key="4">
    <source>
        <dbReference type="Proteomes" id="UP000232693"/>
    </source>
</evidence>
<dbReference type="RefSeq" id="WP_106647407.1">
    <property type="nucleotide sequence ID" value="NZ_BMGO01000001.1"/>
</dbReference>
<comment type="similarity">
    <text evidence="1">Belongs to the membrane fusion protein (MFP) (TC 8.A.1) family.</text>
</comment>
<dbReference type="EMBL" id="CP025120">
    <property type="protein sequence ID" value="AUD79600.1"/>
    <property type="molecule type" value="Genomic_DNA"/>
</dbReference>
<gene>
    <name evidence="3" type="ORF">CW740_10245</name>
</gene>
<evidence type="ECO:0000259" key="2">
    <source>
        <dbReference type="Pfam" id="PF25917"/>
    </source>
</evidence>
<dbReference type="PANTHER" id="PTHR30469:SF12">
    <property type="entry name" value="MULTIDRUG RESISTANCE PROTEIN MDTA"/>
    <property type="match status" value="1"/>
</dbReference>
<organism evidence="3 4">
    <name type="scientific">Kangiella profundi</name>
    <dbReference type="NCBI Taxonomy" id="1561924"/>
    <lineage>
        <taxon>Bacteria</taxon>
        <taxon>Pseudomonadati</taxon>
        <taxon>Pseudomonadota</taxon>
        <taxon>Gammaproteobacteria</taxon>
        <taxon>Kangiellales</taxon>
        <taxon>Kangiellaceae</taxon>
        <taxon>Kangiella</taxon>
    </lineage>
</organism>
<dbReference type="Gene3D" id="1.10.287.470">
    <property type="entry name" value="Helix hairpin bin"/>
    <property type="match status" value="1"/>
</dbReference>
<dbReference type="Proteomes" id="UP000232693">
    <property type="component" value="Chromosome"/>
</dbReference>
<dbReference type="NCBIfam" id="TIGR01730">
    <property type="entry name" value="RND_mfp"/>
    <property type="match status" value="1"/>
</dbReference>
<accession>A0A2K9AA47</accession>
<keyword evidence="4" id="KW-1185">Reference proteome</keyword>
<dbReference type="Gene3D" id="2.40.50.100">
    <property type="match status" value="1"/>
</dbReference>
<proteinExistence type="inferred from homology"/>
<dbReference type="KEGG" id="kpd:CW740_10245"/>
<evidence type="ECO:0000313" key="3">
    <source>
        <dbReference type="EMBL" id="AUD79600.1"/>
    </source>
</evidence>
<reference evidence="3 4" key="1">
    <citation type="submission" date="2017-12" db="EMBL/GenBank/DDBJ databases">
        <title>Kangiella profundi FT102 completed genome.</title>
        <authorList>
            <person name="Xu J."/>
            <person name="Wang J."/>
            <person name="Lu Y."/>
        </authorList>
    </citation>
    <scope>NUCLEOTIDE SEQUENCE [LARGE SCALE GENOMIC DNA]</scope>
    <source>
        <strain evidence="3 4">FT102</strain>
    </source>
</reference>
<sequence length="412" mass="45794">MSEQKPSYRKASNKTIWLKYILPLVILAVAIAVTYRMVNSKPVAFNRPDIEKVEVVDVEALKLVDHQIFVDSYGTIEPTTSGNLVAQVSGIVTWVAPNFESGRSFNKGDALVRIDSRDYEIEVTIAQAEVATAQLALNEEIARSEQAFRDWKKINPSREATDLVLRKPQLASAQAKLAAAEARLNKAQLNLSRTQINAPYDGYIIEKLTDLGQLISSNTPVASIFASDSLEVRLPVPSNRVRFLQLDNNQDKPKVRLVADFAGEQKVWLAELDRTDSVIDNATRQWYVTAKLPGSILKEEAYLKVGQFVSAQIEGRLLENVFVIPSKLISQNNEVFIFSEGQLHRQKVAVIWKGNDQSVIEPEKSGELVREGSLLVSNVLSFVADGAKARVRGEAVKKEPEADLNKVQEAKL</sequence>
<dbReference type="Gene3D" id="2.40.30.170">
    <property type="match status" value="1"/>
</dbReference>
<dbReference type="GO" id="GO:0015562">
    <property type="term" value="F:efflux transmembrane transporter activity"/>
    <property type="evidence" value="ECO:0007669"/>
    <property type="project" value="TreeGrafter"/>
</dbReference>
<dbReference type="InterPro" id="IPR058625">
    <property type="entry name" value="MdtA-like_BSH"/>
</dbReference>
<name>A0A2K9AA47_9GAMM</name>
<dbReference type="AlphaFoldDB" id="A0A2K9AA47"/>
<dbReference type="PANTHER" id="PTHR30469">
    <property type="entry name" value="MULTIDRUG RESISTANCE PROTEIN MDTA"/>
    <property type="match status" value="1"/>
</dbReference>
<dbReference type="Pfam" id="PF25917">
    <property type="entry name" value="BSH_RND"/>
    <property type="match status" value="1"/>
</dbReference>
<feature type="domain" description="Multidrug resistance protein MdtA-like barrel-sandwich hybrid" evidence="2">
    <location>
        <begin position="85"/>
        <end position="223"/>
    </location>
</feature>
<dbReference type="OrthoDB" id="5730196at2"/>